<keyword evidence="1" id="KW-0175">Coiled coil</keyword>
<keyword evidence="2" id="KW-0812">Transmembrane</keyword>
<proteinExistence type="predicted"/>
<dbReference type="InterPro" id="IPR007060">
    <property type="entry name" value="FtsL/DivIC"/>
</dbReference>
<dbReference type="EMBL" id="JXKH01000011">
    <property type="protein sequence ID" value="OJG17342.1"/>
    <property type="molecule type" value="Genomic_DNA"/>
</dbReference>
<accession>A0A1L8RCC1</accession>
<keyword evidence="2" id="KW-0472">Membrane</keyword>
<dbReference type="PANTHER" id="PTHR40027:SF1">
    <property type="entry name" value="CELL DIVISION PROTEIN DIVIC"/>
    <property type="match status" value="1"/>
</dbReference>
<dbReference type="RefSeq" id="WP_067396248.1">
    <property type="nucleotide sequence ID" value="NZ_JXKH01000011.1"/>
</dbReference>
<dbReference type="STRING" id="214095.RU97_GL000630"/>
<dbReference type="Proteomes" id="UP000181884">
    <property type="component" value="Unassembled WGS sequence"/>
</dbReference>
<evidence type="ECO:0000313" key="3">
    <source>
        <dbReference type="EMBL" id="OJG17342.1"/>
    </source>
</evidence>
<feature type="coiled-coil region" evidence="1">
    <location>
        <begin position="68"/>
        <end position="95"/>
    </location>
</feature>
<feature type="transmembrane region" description="Helical" evidence="2">
    <location>
        <begin position="36"/>
        <end position="55"/>
    </location>
</feature>
<dbReference type="InterPro" id="IPR039076">
    <property type="entry name" value="DivIC"/>
</dbReference>
<gene>
    <name evidence="3" type="ORF">RU97_GL000630</name>
</gene>
<name>A0A1L8RCC1_9ENTE</name>
<evidence type="ECO:0000256" key="1">
    <source>
        <dbReference type="SAM" id="Coils"/>
    </source>
</evidence>
<evidence type="ECO:0000313" key="4">
    <source>
        <dbReference type="Proteomes" id="UP000181884"/>
    </source>
</evidence>
<sequence length="135" mass="15467">MSRQKKVAAIHTDYAKEQYARFQQQNKQIIFRRRRLAVVFLVALVIFGISGFRLVQDHQELQAREADKIALQKEAETVSTQKAALEKEVALLKDDDYIAKLARSKYLLSKDNEQIYPISESQTESQTSSSTDSSK</sequence>
<evidence type="ECO:0000256" key="2">
    <source>
        <dbReference type="SAM" id="Phobius"/>
    </source>
</evidence>
<dbReference type="PANTHER" id="PTHR40027">
    <property type="entry name" value="CELL DIVISION PROTEIN DIVIC"/>
    <property type="match status" value="1"/>
</dbReference>
<protein>
    <submittedName>
        <fullName evidence="3">Septum formation initiator</fullName>
    </submittedName>
</protein>
<comment type="caution">
    <text evidence="3">The sequence shown here is derived from an EMBL/GenBank/DDBJ whole genome shotgun (WGS) entry which is preliminary data.</text>
</comment>
<dbReference type="AlphaFoldDB" id="A0A1L8RCC1"/>
<keyword evidence="2" id="KW-1133">Transmembrane helix</keyword>
<keyword evidence="4" id="KW-1185">Reference proteome</keyword>
<organism evidence="3 4">
    <name type="scientific">Enterococcus canis</name>
    <dbReference type="NCBI Taxonomy" id="214095"/>
    <lineage>
        <taxon>Bacteria</taxon>
        <taxon>Bacillati</taxon>
        <taxon>Bacillota</taxon>
        <taxon>Bacilli</taxon>
        <taxon>Lactobacillales</taxon>
        <taxon>Enterococcaceae</taxon>
        <taxon>Enterococcus</taxon>
    </lineage>
</organism>
<dbReference type="Pfam" id="PF04977">
    <property type="entry name" value="DivIC"/>
    <property type="match status" value="1"/>
</dbReference>
<dbReference type="GO" id="GO:0051301">
    <property type="term" value="P:cell division"/>
    <property type="evidence" value="ECO:0007669"/>
    <property type="project" value="InterPro"/>
</dbReference>
<reference evidence="3 4" key="1">
    <citation type="submission" date="2014-12" db="EMBL/GenBank/DDBJ databases">
        <title>Draft genome sequences of 29 type strains of Enterococci.</title>
        <authorList>
            <person name="Zhong Z."/>
            <person name="Sun Z."/>
            <person name="Liu W."/>
            <person name="Zhang W."/>
            <person name="Zhang H."/>
        </authorList>
    </citation>
    <scope>NUCLEOTIDE SEQUENCE [LARGE SCALE GENOMIC DNA]</scope>
    <source>
        <strain evidence="3 4">DSM 17029</strain>
    </source>
</reference>